<dbReference type="Proteomes" id="UP000199182">
    <property type="component" value="Unassembled WGS sequence"/>
</dbReference>
<reference evidence="5 6" key="1">
    <citation type="submission" date="2016-10" db="EMBL/GenBank/DDBJ databases">
        <authorList>
            <person name="de Groot N.N."/>
        </authorList>
    </citation>
    <scope>NUCLEOTIDE SEQUENCE [LARGE SCALE GENOMIC DNA]</scope>
    <source>
        <strain evidence="5 6">CGMCC 1.5012</strain>
    </source>
</reference>
<dbReference type="InterPro" id="IPR050627">
    <property type="entry name" value="Nitroreductase/BluB"/>
</dbReference>
<dbReference type="GO" id="GO:0016491">
    <property type="term" value="F:oxidoreductase activity"/>
    <property type="evidence" value="ECO:0007669"/>
    <property type="project" value="UniProtKB-KW"/>
</dbReference>
<name>A0A1H0BZ20_9FIRM</name>
<keyword evidence="3" id="KW-0560">Oxidoreductase</keyword>
<proteinExistence type="predicted"/>
<evidence type="ECO:0000256" key="3">
    <source>
        <dbReference type="ARBA" id="ARBA00023002"/>
    </source>
</evidence>
<feature type="domain" description="Nitroreductase" evidence="4">
    <location>
        <begin position="7"/>
        <end position="184"/>
    </location>
</feature>
<dbReference type="AlphaFoldDB" id="A0A1H0BZ20"/>
<gene>
    <name evidence="5" type="ORF">SAMN05192585_12117</name>
</gene>
<dbReference type="PANTHER" id="PTHR23026:SF90">
    <property type="entry name" value="IODOTYROSINE DEIODINASE 1"/>
    <property type="match status" value="1"/>
</dbReference>
<evidence type="ECO:0000313" key="6">
    <source>
        <dbReference type="Proteomes" id="UP000199182"/>
    </source>
</evidence>
<dbReference type="SUPFAM" id="SSF55469">
    <property type="entry name" value="FMN-dependent nitroreductase-like"/>
    <property type="match status" value="1"/>
</dbReference>
<dbReference type="Gene3D" id="3.40.109.10">
    <property type="entry name" value="NADH Oxidase"/>
    <property type="match status" value="1"/>
</dbReference>
<dbReference type="InterPro" id="IPR000415">
    <property type="entry name" value="Nitroreductase-like"/>
</dbReference>
<organism evidence="5 6">
    <name type="scientific">Acetanaerobacterium elongatum</name>
    <dbReference type="NCBI Taxonomy" id="258515"/>
    <lineage>
        <taxon>Bacteria</taxon>
        <taxon>Bacillati</taxon>
        <taxon>Bacillota</taxon>
        <taxon>Clostridia</taxon>
        <taxon>Eubacteriales</taxon>
        <taxon>Oscillospiraceae</taxon>
        <taxon>Acetanaerobacterium</taxon>
    </lineage>
</organism>
<evidence type="ECO:0000256" key="2">
    <source>
        <dbReference type="ARBA" id="ARBA00022643"/>
    </source>
</evidence>
<dbReference type="RefSeq" id="WP_092640838.1">
    <property type="nucleotide sequence ID" value="NZ_FNID01000021.1"/>
</dbReference>
<evidence type="ECO:0000259" key="4">
    <source>
        <dbReference type="Pfam" id="PF00881"/>
    </source>
</evidence>
<evidence type="ECO:0000256" key="1">
    <source>
        <dbReference type="ARBA" id="ARBA00022630"/>
    </source>
</evidence>
<dbReference type="STRING" id="258515.SAMN05192585_12117"/>
<dbReference type="InterPro" id="IPR029479">
    <property type="entry name" value="Nitroreductase"/>
</dbReference>
<sequence length="208" mass="23940">MDIYEAIAARRTIREFEDIAIEDDTLERILDAGLKAPTNDHMRNWEFVVISDKNVRAQMVELIPKTVSREQIDEILAAWNLKDEGQRRMYYDAIPKQYAMLYNAGALVLPFFKQEHPLLAPKAINDLNGFASMWCCIENILLAAASEGIFGVTRIPFSNELEKVRTVIGHPQNYVLPCYLALGYPKKGAVINEQYHFAAKDRIRRNHW</sequence>
<dbReference type="EMBL" id="FNID01000021">
    <property type="protein sequence ID" value="SDN50874.1"/>
    <property type="molecule type" value="Genomic_DNA"/>
</dbReference>
<keyword evidence="6" id="KW-1185">Reference proteome</keyword>
<protein>
    <submittedName>
        <fullName evidence="5">Nitroreductase</fullName>
    </submittedName>
</protein>
<dbReference type="CDD" id="cd02062">
    <property type="entry name" value="Nitro_FMN_reductase"/>
    <property type="match status" value="1"/>
</dbReference>
<keyword evidence="1" id="KW-0285">Flavoprotein</keyword>
<evidence type="ECO:0000313" key="5">
    <source>
        <dbReference type="EMBL" id="SDN50874.1"/>
    </source>
</evidence>
<accession>A0A1H0BZ20</accession>
<dbReference type="PANTHER" id="PTHR23026">
    <property type="entry name" value="NADPH NITROREDUCTASE"/>
    <property type="match status" value="1"/>
</dbReference>
<dbReference type="OrthoDB" id="9783470at2"/>
<keyword evidence="2" id="KW-0288">FMN</keyword>
<dbReference type="Pfam" id="PF00881">
    <property type="entry name" value="Nitroreductase"/>
    <property type="match status" value="1"/>
</dbReference>